<dbReference type="EMBL" id="JARXIC010000065">
    <property type="protein sequence ID" value="MDQ8196332.1"/>
    <property type="molecule type" value="Genomic_DNA"/>
</dbReference>
<evidence type="ECO:0008006" key="4">
    <source>
        <dbReference type="Google" id="ProtNLM"/>
    </source>
</evidence>
<evidence type="ECO:0000256" key="1">
    <source>
        <dbReference type="SAM" id="Phobius"/>
    </source>
</evidence>
<organism evidence="2 3">
    <name type="scientific">Thalassobacterium sedimentorum</name>
    <dbReference type="NCBI Taxonomy" id="3041258"/>
    <lineage>
        <taxon>Bacteria</taxon>
        <taxon>Pseudomonadati</taxon>
        <taxon>Verrucomicrobiota</taxon>
        <taxon>Opitutia</taxon>
        <taxon>Puniceicoccales</taxon>
        <taxon>Coraliomargaritaceae</taxon>
        <taxon>Thalassobacterium</taxon>
    </lineage>
</organism>
<feature type="transmembrane region" description="Helical" evidence="1">
    <location>
        <begin position="21"/>
        <end position="41"/>
    </location>
</feature>
<dbReference type="Gene3D" id="3.90.930.1">
    <property type="match status" value="1"/>
</dbReference>
<keyword evidence="1" id="KW-0812">Transmembrane</keyword>
<gene>
    <name evidence="2" type="ORF">QEH59_17990</name>
</gene>
<protein>
    <recommendedName>
        <fullName evidence="4">RHS repeat protein</fullName>
    </recommendedName>
</protein>
<dbReference type="Proteomes" id="UP001243717">
    <property type="component" value="Unassembled WGS sequence"/>
</dbReference>
<keyword evidence="3" id="KW-1185">Reference proteome</keyword>
<proteinExistence type="predicted"/>
<reference evidence="2 3" key="1">
    <citation type="submission" date="2023-04" db="EMBL/GenBank/DDBJ databases">
        <title>A novel bacteria isolated from coastal sediment.</title>
        <authorList>
            <person name="Liu X.-J."/>
            <person name="Du Z.-J."/>
        </authorList>
    </citation>
    <scope>NUCLEOTIDE SEQUENCE [LARGE SCALE GENOMIC DNA]</scope>
    <source>
        <strain evidence="2 3">SDUM461004</strain>
    </source>
</reference>
<dbReference type="RefSeq" id="WP_308986766.1">
    <property type="nucleotide sequence ID" value="NZ_JARXIC010000065.1"/>
</dbReference>
<accession>A0ABU1ANF9</accession>
<keyword evidence="1" id="KW-0472">Membrane</keyword>
<comment type="caution">
    <text evidence="2">The sequence shown here is derived from an EMBL/GenBank/DDBJ whole genome shotgun (WGS) entry which is preliminary data.</text>
</comment>
<sequence length="589" mass="66790">MKTIRASFVDYALARLGKPQGCFGARFLTLIFTFLLFSIAGQARVLDLDARDNALGSANSFGHGRIVRVLGELPMGGASFPINLVFNTNPADAPGAFGPYWRIPLLASTVVQYKQYKLYWDGPHERRQFFSLDPSGDTRRGEKVFVERGQDWKATIGRRGAVLIEALDESGYIFRYDEGRLEEFKLGDSAARCRVTYSGRGYPLYITNAETNRRIFEIEYRGATGPERIVIGEQRIEVEMGDGELTAPDGSTNYRNYRVSFLRSLRFGENSAEYYSYSKADARKREVFIVDEAGKKLTKALDLAVNRMEIANAENGGADSDNWIEWEAGSGFVTADAGSTYAVKNNSWDPNINEGNWDVTPDAVEMTRLPLDGDEQRWSYVWNSGVRVYTDLATGEVIRRTVISSKGPANGKLRRREVLKDGKWVLDRLNSYDPKGRPIRAVYGDSMRIWKWEDTHDGSEAVEYLDGRLVRRTVYNSAGEFLEREVFKANGNVDRYVYDDSENGRSIAHYLNGDAVSYKEFDSQGRLSYMKWADGREQFWDRSKGEELFLTLYPDGREYLVKREADGYVQVDAPELISNAVKLLTQTRK</sequence>
<keyword evidence="1" id="KW-1133">Transmembrane helix</keyword>
<evidence type="ECO:0000313" key="3">
    <source>
        <dbReference type="Proteomes" id="UP001243717"/>
    </source>
</evidence>
<name>A0ABU1ANF9_9BACT</name>
<evidence type="ECO:0000313" key="2">
    <source>
        <dbReference type="EMBL" id="MDQ8196332.1"/>
    </source>
</evidence>